<evidence type="ECO:0000313" key="1">
    <source>
        <dbReference type="EMBL" id="KAK9139885.1"/>
    </source>
</evidence>
<gene>
    <name evidence="1" type="ORF">Scep_009566</name>
</gene>
<name>A0AAP0PGB7_9MAGN</name>
<keyword evidence="2" id="KW-1185">Reference proteome</keyword>
<reference evidence="1 2" key="1">
    <citation type="submission" date="2024-01" db="EMBL/GenBank/DDBJ databases">
        <title>Genome assemblies of Stephania.</title>
        <authorList>
            <person name="Yang L."/>
        </authorList>
    </citation>
    <scope>NUCLEOTIDE SEQUENCE [LARGE SCALE GENOMIC DNA]</scope>
    <source>
        <strain evidence="1">JXDWG</strain>
        <tissue evidence="1">Leaf</tissue>
    </source>
</reference>
<organism evidence="1 2">
    <name type="scientific">Stephania cephalantha</name>
    <dbReference type="NCBI Taxonomy" id="152367"/>
    <lineage>
        <taxon>Eukaryota</taxon>
        <taxon>Viridiplantae</taxon>
        <taxon>Streptophyta</taxon>
        <taxon>Embryophyta</taxon>
        <taxon>Tracheophyta</taxon>
        <taxon>Spermatophyta</taxon>
        <taxon>Magnoliopsida</taxon>
        <taxon>Ranunculales</taxon>
        <taxon>Menispermaceae</taxon>
        <taxon>Menispermoideae</taxon>
        <taxon>Cissampelideae</taxon>
        <taxon>Stephania</taxon>
    </lineage>
</organism>
<dbReference type="EMBL" id="JBBNAG010000004">
    <property type="protein sequence ID" value="KAK9139885.1"/>
    <property type="molecule type" value="Genomic_DNA"/>
</dbReference>
<dbReference type="Proteomes" id="UP001419268">
    <property type="component" value="Unassembled WGS sequence"/>
</dbReference>
<protein>
    <submittedName>
        <fullName evidence="1">Uncharacterized protein</fullName>
    </submittedName>
</protein>
<accession>A0AAP0PGB7</accession>
<evidence type="ECO:0000313" key="2">
    <source>
        <dbReference type="Proteomes" id="UP001419268"/>
    </source>
</evidence>
<dbReference type="AlphaFoldDB" id="A0AAP0PGB7"/>
<comment type="caution">
    <text evidence="1">The sequence shown here is derived from an EMBL/GenBank/DDBJ whole genome shotgun (WGS) entry which is preliminary data.</text>
</comment>
<proteinExistence type="predicted"/>
<sequence length="78" mass="8708">MSLHNGESESNIRKVQIVHVVLAATSTLLQELSSVCTKAQSSLQIYIILHKTKNRTQVLGVAILRSDKDEQGEMICDW</sequence>